<dbReference type="GO" id="GO:0043683">
    <property type="term" value="P:type IV pilus assembly"/>
    <property type="evidence" value="ECO:0007669"/>
    <property type="project" value="InterPro"/>
</dbReference>
<protein>
    <submittedName>
        <fullName evidence="1">Pilus assembly protein PilW</fullName>
    </submittedName>
</protein>
<dbReference type="EMBL" id="JAAIVB010000012">
    <property type="protein sequence ID" value="NEX60252.1"/>
    <property type="molecule type" value="Genomic_DNA"/>
</dbReference>
<gene>
    <name evidence="1" type="ORF">G3574_04095</name>
</gene>
<reference evidence="1 2" key="1">
    <citation type="submission" date="2020-02" db="EMBL/GenBank/DDBJ databases">
        <authorList>
            <person name="Kim M.K."/>
        </authorList>
    </citation>
    <scope>NUCLEOTIDE SEQUENCE [LARGE SCALE GENOMIC DNA]</scope>
    <source>
        <strain evidence="1 2">17J57-3</strain>
    </source>
</reference>
<keyword evidence="2" id="KW-1185">Reference proteome</keyword>
<dbReference type="Proteomes" id="UP000482155">
    <property type="component" value="Unassembled WGS sequence"/>
</dbReference>
<comment type="caution">
    <text evidence="1">The sequence shown here is derived from an EMBL/GenBank/DDBJ whole genome shotgun (WGS) entry which is preliminary data.</text>
</comment>
<dbReference type="Pfam" id="PF16074">
    <property type="entry name" value="PilW"/>
    <property type="match status" value="1"/>
</dbReference>
<sequence length="315" mass="33478">MTLVEVLVATAIGLLVTLASLSMLLGTRAGYLTGDEATRLDEAGRVALDQIARAIRQAGRPEWMADRPPFVTTVDMSPDVIGWDAHSVSATSPGIDAPLSRAVNGSDLLALRFFGAGGGTDGDGTVLNCAGFSKGRPASVDTADSERGWSVFYVAEDANGEPELYCKYQGRSAWSAQAIVGGVESFQVLYGLDLDGDGTPDQFVNAGAIRALDDGLPVAAGTAAEQAAARNRSTYWKKVVAVQFALLMRGGMPVRMDATDNDYMLFGPDYAATLGKTDTGTTIHESALPLKSRNRLRRVFRMTVQLRNHADGRQA</sequence>
<organism evidence="1 2">
    <name type="scientific">Noviherbaspirillum galbum</name>
    <dbReference type="NCBI Taxonomy" id="2709383"/>
    <lineage>
        <taxon>Bacteria</taxon>
        <taxon>Pseudomonadati</taxon>
        <taxon>Pseudomonadota</taxon>
        <taxon>Betaproteobacteria</taxon>
        <taxon>Burkholderiales</taxon>
        <taxon>Oxalobacteraceae</taxon>
        <taxon>Noviherbaspirillum</taxon>
    </lineage>
</organism>
<accession>A0A6B3SPB5</accession>
<evidence type="ECO:0000313" key="1">
    <source>
        <dbReference type="EMBL" id="NEX60252.1"/>
    </source>
</evidence>
<name>A0A6B3SPB5_9BURK</name>
<dbReference type="InterPro" id="IPR032092">
    <property type="entry name" value="PilW"/>
</dbReference>
<evidence type="ECO:0000313" key="2">
    <source>
        <dbReference type="Proteomes" id="UP000482155"/>
    </source>
</evidence>
<dbReference type="AlphaFoldDB" id="A0A6B3SPB5"/>
<proteinExistence type="predicted"/>